<dbReference type="Proteomes" id="UP000318626">
    <property type="component" value="Chromosome"/>
</dbReference>
<sequence precursor="true">MRASIAAFLFVAFAISLPGCTASEEHPKYPVTGTVTYAGQPIETGTIVFDPVDGEGPSAMGGIENGVITAEVSAGEKIVRISAVRTLEKKDQYGAPITESYIPDKYNGTSDLRETITSDEKNELVIDLKK</sequence>
<dbReference type="RefSeq" id="WP_144977972.1">
    <property type="nucleotide sequence ID" value="NZ_CP036289.1"/>
</dbReference>
<name>A0A518CGC5_9BACT</name>
<evidence type="ECO:0000313" key="2">
    <source>
        <dbReference type="EMBL" id="QDU78279.1"/>
    </source>
</evidence>
<evidence type="ECO:0000256" key="1">
    <source>
        <dbReference type="SAM" id="SignalP"/>
    </source>
</evidence>
<keyword evidence="3" id="KW-1185">Reference proteome</keyword>
<organism evidence="2 3">
    <name type="scientific">Bremerella volcania</name>
    <dbReference type="NCBI Taxonomy" id="2527984"/>
    <lineage>
        <taxon>Bacteria</taxon>
        <taxon>Pseudomonadati</taxon>
        <taxon>Planctomycetota</taxon>
        <taxon>Planctomycetia</taxon>
        <taxon>Pirellulales</taxon>
        <taxon>Pirellulaceae</taxon>
        <taxon>Bremerella</taxon>
    </lineage>
</organism>
<keyword evidence="1" id="KW-0732">Signal</keyword>
<accession>A0A518CGC5</accession>
<protein>
    <submittedName>
        <fullName evidence="2">Uncharacterized protein</fullName>
    </submittedName>
</protein>
<feature type="signal peptide" evidence="1">
    <location>
        <begin position="1"/>
        <end position="21"/>
    </location>
</feature>
<dbReference type="OrthoDB" id="287951at2"/>
<evidence type="ECO:0000313" key="3">
    <source>
        <dbReference type="Proteomes" id="UP000318626"/>
    </source>
</evidence>
<dbReference type="AlphaFoldDB" id="A0A518CGC5"/>
<dbReference type="KEGG" id="bvo:Pan97_53640"/>
<reference evidence="3" key="1">
    <citation type="submission" date="2019-02" db="EMBL/GenBank/DDBJ databases">
        <title>Deep-cultivation of Planctomycetes and their phenomic and genomic characterization uncovers novel biology.</title>
        <authorList>
            <person name="Wiegand S."/>
            <person name="Jogler M."/>
            <person name="Boedeker C."/>
            <person name="Pinto D."/>
            <person name="Vollmers J."/>
            <person name="Rivas-Marin E."/>
            <person name="Kohn T."/>
            <person name="Peeters S.H."/>
            <person name="Heuer A."/>
            <person name="Rast P."/>
            <person name="Oberbeckmann S."/>
            <person name="Bunk B."/>
            <person name="Jeske O."/>
            <person name="Meyerdierks A."/>
            <person name="Storesund J.E."/>
            <person name="Kallscheuer N."/>
            <person name="Luecker S."/>
            <person name="Lage O.M."/>
            <person name="Pohl T."/>
            <person name="Merkel B.J."/>
            <person name="Hornburger P."/>
            <person name="Mueller R.-W."/>
            <person name="Bruemmer F."/>
            <person name="Labrenz M."/>
            <person name="Spormann A.M."/>
            <person name="Op den Camp H."/>
            <person name="Overmann J."/>
            <person name="Amann R."/>
            <person name="Jetten M.S.M."/>
            <person name="Mascher T."/>
            <person name="Medema M.H."/>
            <person name="Devos D.P."/>
            <person name="Kaster A.-K."/>
            <person name="Ovreas L."/>
            <person name="Rohde M."/>
            <person name="Galperin M.Y."/>
            <person name="Jogler C."/>
        </authorList>
    </citation>
    <scope>NUCLEOTIDE SEQUENCE [LARGE SCALE GENOMIC DNA]</scope>
    <source>
        <strain evidence="3">Pan97</strain>
    </source>
</reference>
<proteinExistence type="predicted"/>
<feature type="chain" id="PRO_5021801299" evidence="1">
    <location>
        <begin position="22"/>
        <end position="130"/>
    </location>
</feature>
<gene>
    <name evidence="2" type="ORF">Pan97_53640</name>
</gene>
<dbReference type="EMBL" id="CP036289">
    <property type="protein sequence ID" value="QDU78279.1"/>
    <property type="molecule type" value="Genomic_DNA"/>
</dbReference>